<evidence type="ECO:0000256" key="2">
    <source>
        <dbReference type="ARBA" id="ARBA00023015"/>
    </source>
</evidence>
<dbReference type="OrthoDB" id="9804543at2"/>
<dbReference type="InterPro" id="IPR020449">
    <property type="entry name" value="Tscrpt_reg_AraC-type_HTH"/>
</dbReference>
<dbReference type="PROSITE" id="PS01124">
    <property type="entry name" value="HTH_ARAC_FAMILY_2"/>
    <property type="match status" value="1"/>
</dbReference>
<evidence type="ECO:0000256" key="4">
    <source>
        <dbReference type="ARBA" id="ARBA00023163"/>
    </source>
</evidence>
<dbReference type="Proteomes" id="UP000244810">
    <property type="component" value="Unassembled WGS sequence"/>
</dbReference>
<dbReference type="SMART" id="SM00342">
    <property type="entry name" value="HTH_ARAC"/>
    <property type="match status" value="1"/>
</dbReference>
<dbReference type="Pfam" id="PF12833">
    <property type="entry name" value="HTH_18"/>
    <property type="match status" value="1"/>
</dbReference>
<proteinExistence type="predicted"/>
<keyword evidence="3" id="KW-0238">DNA-binding</keyword>
<reference evidence="6 7" key="1">
    <citation type="journal article" date="2011" name="Syst. Appl. Microbiol.">
        <title>Defluviimonas denitrificans gen. nov., sp. nov., and Pararhodobacter aggregans gen. nov., sp. nov., non-phototrophic Rhodobacteraceae from the biofilter of a marine aquaculture.</title>
        <authorList>
            <person name="Foesel B.U."/>
            <person name="Drake H.L."/>
            <person name="Schramm A."/>
        </authorList>
    </citation>
    <scope>NUCLEOTIDE SEQUENCE [LARGE SCALE GENOMIC DNA]</scope>
    <source>
        <strain evidence="6 7">D1-19</strain>
    </source>
</reference>
<dbReference type="PANTHER" id="PTHR11019:SF199">
    <property type="entry name" value="HTH-TYPE TRANSCRIPTIONAL REGULATOR NIMR"/>
    <property type="match status" value="1"/>
</dbReference>
<dbReference type="GO" id="GO:0043565">
    <property type="term" value="F:sequence-specific DNA binding"/>
    <property type="evidence" value="ECO:0007669"/>
    <property type="project" value="InterPro"/>
</dbReference>
<dbReference type="GO" id="GO:0003700">
    <property type="term" value="F:DNA-binding transcription factor activity"/>
    <property type="evidence" value="ECO:0007669"/>
    <property type="project" value="InterPro"/>
</dbReference>
<gene>
    <name evidence="6" type="ORF">DDE23_13835</name>
</gene>
<keyword evidence="1" id="KW-0678">Repressor</keyword>
<dbReference type="InterPro" id="IPR018060">
    <property type="entry name" value="HTH_AraC"/>
</dbReference>
<dbReference type="InterPro" id="IPR011051">
    <property type="entry name" value="RmlC_Cupin_sf"/>
</dbReference>
<evidence type="ECO:0000313" key="7">
    <source>
        <dbReference type="Proteomes" id="UP000244810"/>
    </source>
</evidence>
<dbReference type="PRINTS" id="PR00032">
    <property type="entry name" value="HTHARAC"/>
</dbReference>
<organism evidence="6 7">
    <name type="scientific">Pararhodobacter aggregans</name>
    <dbReference type="NCBI Taxonomy" id="404875"/>
    <lineage>
        <taxon>Bacteria</taxon>
        <taxon>Pseudomonadati</taxon>
        <taxon>Pseudomonadota</taxon>
        <taxon>Alphaproteobacteria</taxon>
        <taxon>Rhodobacterales</taxon>
        <taxon>Paracoccaceae</taxon>
        <taxon>Pararhodobacter</taxon>
    </lineage>
</organism>
<name>A0A2T7UQ23_9RHOB</name>
<dbReference type="Gene3D" id="1.10.10.60">
    <property type="entry name" value="Homeodomain-like"/>
    <property type="match status" value="1"/>
</dbReference>
<protein>
    <submittedName>
        <fullName evidence="6">AraC family transcriptional regulator</fullName>
    </submittedName>
</protein>
<feature type="domain" description="HTH araC/xylS-type" evidence="5">
    <location>
        <begin position="180"/>
        <end position="280"/>
    </location>
</feature>
<dbReference type="EMBL" id="QDDR01000007">
    <property type="protein sequence ID" value="PVE46766.1"/>
    <property type="molecule type" value="Genomic_DNA"/>
</dbReference>
<dbReference type="RefSeq" id="WP_107752338.1">
    <property type="nucleotide sequence ID" value="NZ_QBKF01000007.1"/>
</dbReference>
<dbReference type="AlphaFoldDB" id="A0A2T7UQ23"/>
<dbReference type="PANTHER" id="PTHR11019">
    <property type="entry name" value="HTH-TYPE TRANSCRIPTIONAL REGULATOR NIMR"/>
    <property type="match status" value="1"/>
</dbReference>
<evidence type="ECO:0000313" key="6">
    <source>
        <dbReference type="EMBL" id="PVE46766.1"/>
    </source>
</evidence>
<dbReference type="SUPFAM" id="SSF46689">
    <property type="entry name" value="Homeodomain-like"/>
    <property type="match status" value="1"/>
</dbReference>
<dbReference type="InterPro" id="IPR009057">
    <property type="entry name" value="Homeodomain-like_sf"/>
</dbReference>
<evidence type="ECO:0000256" key="1">
    <source>
        <dbReference type="ARBA" id="ARBA00022491"/>
    </source>
</evidence>
<dbReference type="CDD" id="cd06124">
    <property type="entry name" value="cupin_NimR-like_N"/>
    <property type="match status" value="1"/>
</dbReference>
<accession>A0A2T7UQ23</accession>
<keyword evidence="4" id="KW-0804">Transcription</keyword>
<sequence length="294" mass="32479">MDSYQQQEIEHENHVWSLRERNPALTLSYPNVDPDRIDTPVFAIRLGRGPADDELPLHSHRKGQLVIAENGSVTCRVENGIWMVPTFGAFWVPGGIAHSNSVSPNGSVICVFVDGEVSGLPRKCCTLGVTPLMRVITEALTQRSVRYTPDSPSGRLAQVLMDEFAKAPTSDQHLPISSDPRLLAVAEHLLADPADRRTVAEWAAELAMSERSFARWVVRETGLTFGQWRRQLHGLVALERLSAGSSVQIIAQDLGYESTSAFITMFKKVFGDSPRRYLRRIEATGELGGSTPFA</sequence>
<evidence type="ECO:0000256" key="3">
    <source>
        <dbReference type="ARBA" id="ARBA00023125"/>
    </source>
</evidence>
<keyword evidence="7" id="KW-1185">Reference proteome</keyword>
<dbReference type="SUPFAM" id="SSF51182">
    <property type="entry name" value="RmlC-like cupins"/>
    <property type="match status" value="1"/>
</dbReference>
<evidence type="ECO:0000259" key="5">
    <source>
        <dbReference type="PROSITE" id="PS01124"/>
    </source>
</evidence>
<dbReference type="FunFam" id="1.10.10.60:FF:000132">
    <property type="entry name" value="AraC family transcriptional regulator"/>
    <property type="match status" value="1"/>
</dbReference>
<comment type="caution">
    <text evidence="6">The sequence shown here is derived from an EMBL/GenBank/DDBJ whole genome shotgun (WGS) entry which is preliminary data.</text>
</comment>
<keyword evidence="2" id="KW-0805">Transcription regulation</keyword>